<dbReference type="Proteomes" id="UP000051330">
    <property type="component" value="Unassembled WGS sequence"/>
</dbReference>
<proteinExistence type="predicted"/>
<evidence type="ECO:0000313" key="1">
    <source>
        <dbReference type="EMBL" id="KRL14699.1"/>
    </source>
</evidence>
<evidence type="ECO:0008006" key="3">
    <source>
        <dbReference type="Google" id="ProtNLM"/>
    </source>
</evidence>
<comment type="caution">
    <text evidence="1">The sequence shown here is derived from an EMBL/GenBank/DDBJ whole genome shotgun (WGS) entry which is preliminary data.</text>
</comment>
<dbReference type="PATRIC" id="fig|1423792.3.peg.358"/>
<keyword evidence="2" id="KW-1185">Reference proteome</keyword>
<protein>
    <recommendedName>
        <fullName evidence="3">DUF4127 family protein</fullName>
    </recommendedName>
</protein>
<gene>
    <name evidence="1" type="ORF">FD09_GL000356</name>
</gene>
<accession>A0A0R1ND42</accession>
<dbReference type="InterPro" id="IPR025394">
    <property type="entry name" value="DUF4127"/>
</dbReference>
<reference evidence="1 2" key="1">
    <citation type="journal article" date="2015" name="Genome Announc.">
        <title>Expanding the biotechnology potential of lactobacilli through comparative genomics of 213 strains and associated genera.</title>
        <authorList>
            <person name="Sun Z."/>
            <person name="Harris H.M."/>
            <person name="McCann A."/>
            <person name="Guo C."/>
            <person name="Argimon S."/>
            <person name="Zhang W."/>
            <person name="Yang X."/>
            <person name="Jeffery I.B."/>
            <person name="Cooney J.C."/>
            <person name="Kagawa T.F."/>
            <person name="Liu W."/>
            <person name="Song Y."/>
            <person name="Salvetti E."/>
            <person name="Wrobel A."/>
            <person name="Rasinkangas P."/>
            <person name="Parkhill J."/>
            <person name="Rea M.C."/>
            <person name="O'Sullivan O."/>
            <person name="Ritari J."/>
            <person name="Douillard F.P."/>
            <person name="Paul Ross R."/>
            <person name="Yang R."/>
            <person name="Briner A.E."/>
            <person name="Felis G.E."/>
            <person name="de Vos W.M."/>
            <person name="Barrangou R."/>
            <person name="Klaenhammer T.R."/>
            <person name="Caufield P.W."/>
            <person name="Cui Y."/>
            <person name="Zhang H."/>
            <person name="O'Toole P.W."/>
        </authorList>
    </citation>
    <scope>NUCLEOTIDE SEQUENCE [LARGE SCALE GENOMIC DNA]</scope>
    <source>
        <strain evidence="1 2">DSM 12744</strain>
    </source>
</reference>
<dbReference type="AlphaFoldDB" id="A0A0R1ND42"/>
<name>A0A0R1ND42_9LACO</name>
<sequence>MVMFGGLLPSRVYDPVKQAPNIQKYEQFLTKLRQKYPGLKIFVSNLIMRTPRYSSGDEEPDYYEQYGKEIFRRGWLNNKSERAVLTTQEKEELDDLQNTIPTAVIADYEGRRKLNLAVNLANVALVQQGIIDYLTIPQDDSAEYGYTAQDQAVVYGRVKMLRLQNRISIYPGADESGYTLLARAVQHDADRQTKIYPLYASPSGALTIPLYEDRPLNQTVEAHILAAGALPVETPAEASMILAVNTPGNRMIEASSQRSQPELTYDTYRNLRGFVAKIKMYLSQKKYVAIADSGYANGGDLELAGMLERAGSIDQLAALRAWNTDANTVGSTIATAIILRHATQRDRYQELLSCFLDDYCYQAIIRQQTVQNLLPALGLNYFNLGEQSKQVADYVTGQTVEVAKTLLPSQMATLTPAKISISFPWNRMFEVNARL</sequence>
<organism evidence="1 2">
    <name type="scientific">Schleiferilactobacillus perolens DSM 12744</name>
    <dbReference type="NCBI Taxonomy" id="1423792"/>
    <lineage>
        <taxon>Bacteria</taxon>
        <taxon>Bacillati</taxon>
        <taxon>Bacillota</taxon>
        <taxon>Bacilli</taxon>
        <taxon>Lactobacillales</taxon>
        <taxon>Lactobacillaceae</taxon>
        <taxon>Schleiferilactobacillus</taxon>
    </lineage>
</organism>
<dbReference type="STRING" id="1423792.FD09_GL000356"/>
<dbReference type="Pfam" id="PF13552">
    <property type="entry name" value="DUF4127"/>
    <property type="match status" value="1"/>
</dbReference>
<evidence type="ECO:0000313" key="2">
    <source>
        <dbReference type="Proteomes" id="UP000051330"/>
    </source>
</evidence>
<dbReference type="EMBL" id="AZEC01000001">
    <property type="protein sequence ID" value="KRL14699.1"/>
    <property type="molecule type" value="Genomic_DNA"/>
</dbReference>